<dbReference type="InterPro" id="IPR029044">
    <property type="entry name" value="Nucleotide-diphossugar_trans"/>
</dbReference>
<dbReference type="InterPro" id="IPR001173">
    <property type="entry name" value="Glyco_trans_2-like"/>
</dbReference>
<sequence>MVDETLYPPVIILIITYRRLRLAIETINSVKANLIYPNIGFHIADDGSGPEYVSALREAIGNTYSITVSDSKRGGVGNNMNLGIAAVLERANLWMHIEDDWILNEPLDLLPCVQLLTDDETVGMVRLGRLSAGLSGETMAGAN</sequence>
<gene>
    <name evidence="2" type="ORF">LCGC14_0353080</name>
</gene>
<proteinExistence type="predicted"/>
<organism evidence="2">
    <name type="scientific">marine sediment metagenome</name>
    <dbReference type="NCBI Taxonomy" id="412755"/>
    <lineage>
        <taxon>unclassified sequences</taxon>
        <taxon>metagenomes</taxon>
        <taxon>ecological metagenomes</taxon>
    </lineage>
</organism>
<dbReference type="Pfam" id="PF00535">
    <property type="entry name" value="Glycos_transf_2"/>
    <property type="match status" value="1"/>
</dbReference>
<comment type="caution">
    <text evidence="2">The sequence shown here is derived from an EMBL/GenBank/DDBJ whole genome shotgun (WGS) entry which is preliminary data.</text>
</comment>
<dbReference type="SUPFAM" id="SSF53448">
    <property type="entry name" value="Nucleotide-diphospho-sugar transferases"/>
    <property type="match status" value="1"/>
</dbReference>
<dbReference type="CDD" id="cd00761">
    <property type="entry name" value="Glyco_tranf_GTA_type"/>
    <property type="match status" value="1"/>
</dbReference>
<evidence type="ECO:0000313" key="2">
    <source>
        <dbReference type="EMBL" id="KKN78081.1"/>
    </source>
</evidence>
<evidence type="ECO:0000259" key="1">
    <source>
        <dbReference type="Pfam" id="PF00535"/>
    </source>
</evidence>
<feature type="domain" description="Glycosyltransferase 2-like" evidence="1">
    <location>
        <begin position="12"/>
        <end position="123"/>
    </location>
</feature>
<name>A0A0F9VX85_9ZZZZ</name>
<protein>
    <recommendedName>
        <fullName evidence="1">Glycosyltransferase 2-like domain-containing protein</fullName>
    </recommendedName>
</protein>
<reference evidence="2" key="1">
    <citation type="journal article" date="2015" name="Nature">
        <title>Complex archaea that bridge the gap between prokaryotes and eukaryotes.</title>
        <authorList>
            <person name="Spang A."/>
            <person name="Saw J.H."/>
            <person name="Jorgensen S.L."/>
            <person name="Zaremba-Niedzwiedzka K."/>
            <person name="Martijn J."/>
            <person name="Lind A.E."/>
            <person name="van Eijk R."/>
            <person name="Schleper C."/>
            <person name="Guy L."/>
            <person name="Ettema T.J."/>
        </authorList>
    </citation>
    <scope>NUCLEOTIDE SEQUENCE</scope>
</reference>
<dbReference type="Gene3D" id="3.90.550.10">
    <property type="entry name" value="Spore Coat Polysaccharide Biosynthesis Protein SpsA, Chain A"/>
    <property type="match status" value="1"/>
</dbReference>
<accession>A0A0F9VX85</accession>
<dbReference type="AlphaFoldDB" id="A0A0F9VX85"/>
<dbReference type="EMBL" id="LAZR01000268">
    <property type="protein sequence ID" value="KKN78081.1"/>
    <property type="molecule type" value="Genomic_DNA"/>
</dbReference>
<feature type="non-terminal residue" evidence="2">
    <location>
        <position position="143"/>
    </location>
</feature>